<name>A0A0M1P130_9BACL</name>
<dbReference type="Proteomes" id="UP000036932">
    <property type="component" value="Unassembled WGS sequence"/>
</dbReference>
<keyword evidence="2" id="KW-1185">Reference proteome</keyword>
<accession>A0A0M1P130</accession>
<evidence type="ECO:0000313" key="2">
    <source>
        <dbReference type="Proteomes" id="UP000036932"/>
    </source>
</evidence>
<dbReference type="OrthoDB" id="2665147at2"/>
<dbReference type="AlphaFoldDB" id="A0A0M1P130"/>
<dbReference type="EMBL" id="LIUT01000001">
    <property type="protein sequence ID" value="KOR88171.1"/>
    <property type="molecule type" value="Genomic_DNA"/>
</dbReference>
<evidence type="ECO:0000313" key="1">
    <source>
        <dbReference type="EMBL" id="KOR88171.1"/>
    </source>
</evidence>
<comment type="caution">
    <text evidence="1">The sequence shown here is derived from an EMBL/GenBank/DDBJ whole genome shotgun (WGS) entry which is preliminary data.</text>
</comment>
<dbReference type="RefSeq" id="WP_054401260.1">
    <property type="nucleotide sequence ID" value="NZ_LIUT01000001.1"/>
</dbReference>
<sequence length="121" mass="13531">MYTIRDAKIRRITEVNGAPCAEVEVYPAVEGENALLAYLTPSSPLGGYDLVKIVRSNASLEVDWYDNSMNDAFVDATDEAFENSVHSSAEESRDAFKQQLLSTGQLYEQLNQRLSEGPQYF</sequence>
<reference evidence="2" key="1">
    <citation type="submission" date="2015-08" db="EMBL/GenBank/DDBJ databases">
        <title>Genome sequencing project for genomic taxonomy and phylogenomics of Bacillus-like bacteria.</title>
        <authorList>
            <person name="Liu B."/>
            <person name="Wang J."/>
            <person name="Zhu Y."/>
            <person name="Liu G."/>
            <person name="Chen Q."/>
            <person name="Chen Z."/>
            <person name="Lan J."/>
            <person name="Che J."/>
            <person name="Ge C."/>
            <person name="Shi H."/>
            <person name="Pan Z."/>
            <person name="Liu X."/>
        </authorList>
    </citation>
    <scope>NUCLEOTIDE SEQUENCE [LARGE SCALE GENOMIC DNA]</scope>
    <source>
        <strain evidence="2">FJAT-22460</strain>
    </source>
</reference>
<proteinExistence type="predicted"/>
<organism evidence="1 2">
    <name type="scientific">Paenibacillus solani</name>
    <dbReference type="NCBI Taxonomy" id="1705565"/>
    <lineage>
        <taxon>Bacteria</taxon>
        <taxon>Bacillati</taxon>
        <taxon>Bacillota</taxon>
        <taxon>Bacilli</taxon>
        <taxon>Bacillales</taxon>
        <taxon>Paenibacillaceae</taxon>
        <taxon>Paenibacillus</taxon>
    </lineage>
</organism>
<protein>
    <submittedName>
        <fullName evidence="1">Uncharacterized protein</fullName>
    </submittedName>
</protein>
<dbReference type="PATRIC" id="fig|1705565.3.peg.2430"/>
<gene>
    <name evidence="1" type="ORF">AM231_02765</name>
</gene>